<keyword evidence="2" id="KW-0472">Membrane</keyword>
<dbReference type="KEGG" id="dar:Daro_1194"/>
<dbReference type="InterPro" id="IPR053196">
    <property type="entry name" value="Lipoprotein_YbaY-like"/>
</dbReference>
<dbReference type="InterPro" id="IPR039366">
    <property type="entry name" value="Pilotin"/>
</dbReference>
<dbReference type="Pfam" id="PF09864">
    <property type="entry name" value="MliC"/>
    <property type="match status" value="1"/>
</dbReference>
<evidence type="ECO:0000256" key="3">
    <source>
        <dbReference type="ARBA" id="ARBA00023139"/>
    </source>
</evidence>
<reference evidence="7" key="1">
    <citation type="submission" date="2005-08" db="EMBL/GenBank/DDBJ databases">
        <title>Complete sequence of Dechloromonas aromatica RCB.</title>
        <authorList>
            <person name="Salinero K.K."/>
            <person name="Copeland A."/>
            <person name="Lucas S."/>
            <person name="Lapidus A."/>
            <person name="Barry K."/>
            <person name="Detter J.C."/>
            <person name="Glavina T."/>
            <person name="Hammon N."/>
            <person name="Israni S."/>
            <person name="Pitluck S."/>
            <person name="Di Bartolo G."/>
            <person name="Trong S."/>
            <person name="Schmutz J."/>
            <person name="Larimer F."/>
            <person name="Land M."/>
            <person name="Ivanova N."/>
            <person name="Richardson P."/>
        </authorList>
    </citation>
    <scope>NUCLEOTIDE SEQUENCE</scope>
    <source>
        <strain evidence="7">RCB</strain>
    </source>
</reference>
<feature type="chain" id="PRO_5004233194" evidence="5">
    <location>
        <begin position="18"/>
        <end position="228"/>
    </location>
</feature>
<dbReference type="PANTHER" id="PTHR38013">
    <property type="entry name" value="GLYCOPROTEIN/POLYSACCHARIDE METABOLISM"/>
    <property type="match status" value="1"/>
</dbReference>
<evidence type="ECO:0000256" key="4">
    <source>
        <dbReference type="ARBA" id="ARBA00023288"/>
    </source>
</evidence>
<dbReference type="InterPro" id="IPR018660">
    <property type="entry name" value="MliC"/>
</dbReference>
<dbReference type="STRING" id="159087.Daro_1194"/>
<keyword evidence="3" id="KW-0564">Palmitate</keyword>
<evidence type="ECO:0000256" key="5">
    <source>
        <dbReference type="SAM" id="SignalP"/>
    </source>
</evidence>
<name>Q47GT1_DECAR</name>
<dbReference type="AlphaFoldDB" id="Q47GT1"/>
<dbReference type="Pfam" id="PF09619">
    <property type="entry name" value="YscW"/>
    <property type="match status" value="1"/>
</dbReference>
<dbReference type="eggNOG" id="COG3895">
    <property type="taxonomic scope" value="Bacteria"/>
</dbReference>
<evidence type="ECO:0000259" key="6">
    <source>
        <dbReference type="Pfam" id="PF09864"/>
    </source>
</evidence>
<feature type="domain" description="C-type lysozyme inhibitor" evidence="6">
    <location>
        <begin position="24"/>
        <end position="90"/>
    </location>
</feature>
<dbReference type="EMBL" id="CP000089">
    <property type="protein sequence ID" value="AAZ45950.1"/>
    <property type="molecule type" value="Genomic_DNA"/>
</dbReference>
<dbReference type="OrthoDB" id="5348860at2"/>
<keyword evidence="4" id="KW-0449">Lipoprotein</keyword>
<evidence type="ECO:0000256" key="1">
    <source>
        <dbReference type="ARBA" id="ARBA00022729"/>
    </source>
</evidence>
<dbReference type="InterPro" id="IPR036328">
    <property type="entry name" value="MliC_sf"/>
</dbReference>
<accession>Q47GT1</accession>
<evidence type="ECO:0000256" key="2">
    <source>
        <dbReference type="ARBA" id="ARBA00023136"/>
    </source>
</evidence>
<evidence type="ECO:0000313" key="7">
    <source>
        <dbReference type="EMBL" id="AAZ45950.1"/>
    </source>
</evidence>
<dbReference type="PANTHER" id="PTHR38013:SF1">
    <property type="entry name" value="GLYCOPROTEIN_POLYSACCHARIDE METABOLISM"/>
    <property type="match status" value="1"/>
</dbReference>
<dbReference type="SUPFAM" id="SSF141488">
    <property type="entry name" value="YdhA-like"/>
    <property type="match status" value="1"/>
</dbReference>
<dbReference type="eggNOG" id="COG3126">
    <property type="taxonomic scope" value="Bacteria"/>
</dbReference>
<gene>
    <name evidence="7" type="ordered locus">Daro_1194</name>
</gene>
<sequence>MKLSYLLALLLPLCAIASEERTPYACDNGSRLDISFSVDADGRPQATLHFADEALTLPQVPSTSGTLYRSGNIRLHTKDDNAVIEDGKSNLRRCTRGTLPPATPQTVAQPTASSFIDITGSVTYLARIALPPGATLTIRIQDTARPGAPARTLVEQRYELNGAQVPIPFSATVDKALLGKKAHLAIAARIEDKGRLLFVNSQTYPTLHEGQALPVEIVLKSASRAKAR</sequence>
<feature type="signal peptide" evidence="5">
    <location>
        <begin position="1"/>
        <end position="17"/>
    </location>
</feature>
<organism evidence="7">
    <name type="scientific">Dechloromonas aromatica (strain RCB)</name>
    <dbReference type="NCBI Taxonomy" id="159087"/>
    <lineage>
        <taxon>Bacteria</taxon>
        <taxon>Pseudomonadati</taxon>
        <taxon>Pseudomonadota</taxon>
        <taxon>Betaproteobacteria</taxon>
        <taxon>Rhodocyclales</taxon>
        <taxon>Azonexaceae</taxon>
        <taxon>Dechloromonas</taxon>
    </lineage>
</organism>
<dbReference type="HOGENOM" id="CLU_1213188_0_0_4"/>
<proteinExistence type="predicted"/>
<dbReference type="Gene3D" id="2.40.128.200">
    <property type="match status" value="1"/>
</dbReference>
<keyword evidence="1 5" id="KW-0732">Signal</keyword>
<protein>
    <submittedName>
        <fullName evidence="7">Uncharacterized protein conserved in bacteria</fullName>
    </submittedName>
</protein>